<name>A0ABS7ALG0_9CLOT</name>
<evidence type="ECO:0000313" key="1">
    <source>
        <dbReference type="EMBL" id="MBW6409477.1"/>
    </source>
</evidence>
<sequence length="103" mass="11915">MSSYKEILISPSELKRCNIINKKIIMNKSTDILLIGKVVDQFKKPIINAVIVIREINNNDYPPLIKEFGYLITNIYGEYSVLLPLNPKIDYILDVYQPMINEV</sequence>
<organism evidence="1 2">
    <name type="scientific">Clostridium weizhouense</name>
    <dbReference type="NCBI Taxonomy" id="2859781"/>
    <lineage>
        <taxon>Bacteria</taxon>
        <taxon>Bacillati</taxon>
        <taxon>Bacillota</taxon>
        <taxon>Clostridia</taxon>
        <taxon>Eubacteriales</taxon>
        <taxon>Clostridiaceae</taxon>
        <taxon>Clostridium</taxon>
    </lineage>
</organism>
<evidence type="ECO:0000313" key="2">
    <source>
        <dbReference type="Proteomes" id="UP001519921"/>
    </source>
</evidence>
<comment type="caution">
    <text evidence="1">The sequence shown here is derived from an EMBL/GenBank/DDBJ whole genome shotgun (WGS) entry which is preliminary data.</text>
</comment>
<gene>
    <name evidence="1" type="ORF">KYD98_05185</name>
</gene>
<reference evidence="1 2" key="1">
    <citation type="submission" date="2021-07" db="EMBL/GenBank/DDBJ databases">
        <title>Clostridium weizhouense sp. nov., an anaerobic bacterium isolated from activated sludge of Petroleum wastewater.</title>
        <authorList>
            <person name="Li Q."/>
        </authorList>
    </citation>
    <scope>NUCLEOTIDE SEQUENCE [LARGE SCALE GENOMIC DNA]</scope>
    <source>
        <strain evidence="1 2">YB-6</strain>
    </source>
</reference>
<proteinExistence type="predicted"/>
<keyword evidence="2" id="KW-1185">Reference proteome</keyword>
<protein>
    <submittedName>
        <fullName evidence="1">Uncharacterized protein</fullName>
    </submittedName>
</protein>
<dbReference type="RefSeq" id="WP_219778536.1">
    <property type="nucleotide sequence ID" value="NZ_JAHXPT010000003.1"/>
</dbReference>
<dbReference type="SUPFAM" id="SSF49464">
    <property type="entry name" value="Carboxypeptidase regulatory domain-like"/>
    <property type="match status" value="1"/>
</dbReference>
<accession>A0ABS7ALG0</accession>
<dbReference type="EMBL" id="JAHXPT010000003">
    <property type="protein sequence ID" value="MBW6409477.1"/>
    <property type="molecule type" value="Genomic_DNA"/>
</dbReference>
<dbReference type="InterPro" id="IPR008969">
    <property type="entry name" value="CarboxyPept-like_regulatory"/>
</dbReference>
<dbReference type="Proteomes" id="UP001519921">
    <property type="component" value="Unassembled WGS sequence"/>
</dbReference>